<evidence type="ECO:0000256" key="3">
    <source>
        <dbReference type="ARBA" id="ARBA00023015"/>
    </source>
</evidence>
<dbReference type="OrthoDB" id="2309723at2759"/>
<name>A0A4Q9MZW8_9APHY</name>
<proteinExistence type="predicted"/>
<keyword evidence="4" id="KW-0804">Transcription</keyword>
<protein>
    <recommendedName>
        <fullName evidence="7">Xylanolytic transcriptional activator regulatory domain-containing protein</fullName>
    </recommendedName>
</protein>
<evidence type="ECO:0000256" key="4">
    <source>
        <dbReference type="ARBA" id="ARBA00023163"/>
    </source>
</evidence>
<sequence>MVSDPSVANALEPTGKSTVSTRTDQCPAPRKFLKNKSHGWKLVSVNSSIQSSYHRPSSSTRLALPCRDSLQKNRSLLGRLAVTDPVGPTISGATGSQGGPIPALSQDPYVDPPQDLVRTFVNAFVPHSSSLSFFLHTPRFMQAVQLPPGDPRRAQLSPALLNAVFLWGAHLSTSNAVRSYESVFLTRATAALSAALRDSHYTVMHLIQAEVLVANYFFSMSRFLEGRYHCSAAVALALSCRLTKIRSSADHPPPHGYAAGGQVERRQDQHLPPPRDPIEEGERIRGFWYVYALDKSWAVALGSPPHFNGAAQSGLHVDTPWPLEMAQFEAGGMPADYRSSMTVLNFLTGVTTSPASARDSQLSLRAKAATLFERATHLASQWSTATTDRNDVYGRFVVLDGLIDRFIAALPPLDRSGDADATMTSLVTHTLARAATIQLRSSFKDFDGINDRKDLSAAEAAAALLDNLNIPPVYVDPILAILWTAVCRVFIGETLRLNAPQASLSYPPTHAAAPGLLQQPARGTTSGTTGPGWSPAPRREAVRALLDRVLAAMNRFRESSPLMGMLHDGFVSVQGAM</sequence>
<dbReference type="SMART" id="SM00906">
    <property type="entry name" value="Fungal_trans"/>
    <property type="match status" value="1"/>
</dbReference>
<dbReference type="PANTHER" id="PTHR47338">
    <property type="entry name" value="ZN(II)2CYS6 TRANSCRIPTION FACTOR (EUROFUNG)-RELATED"/>
    <property type="match status" value="1"/>
</dbReference>
<dbReference type="PANTHER" id="PTHR47338:SF29">
    <property type="entry name" value="ZN(2)-C6 FUNGAL-TYPE DOMAIN-CONTAINING PROTEIN"/>
    <property type="match status" value="1"/>
</dbReference>
<evidence type="ECO:0000259" key="7">
    <source>
        <dbReference type="SMART" id="SM00906"/>
    </source>
</evidence>
<feature type="region of interest" description="Disordered" evidence="6">
    <location>
        <begin position="88"/>
        <end position="107"/>
    </location>
</feature>
<feature type="compositionally biased region" description="Polar residues" evidence="6">
    <location>
        <begin position="15"/>
        <end position="24"/>
    </location>
</feature>
<organism evidence="8">
    <name type="scientific">Dichomitus squalens</name>
    <dbReference type="NCBI Taxonomy" id="114155"/>
    <lineage>
        <taxon>Eukaryota</taxon>
        <taxon>Fungi</taxon>
        <taxon>Dikarya</taxon>
        <taxon>Basidiomycota</taxon>
        <taxon>Agaricomycotina</taxon>
        <taxon>Agaricomycetes</taxon>
        <taxon>Polyporales</taxon>
        <taxon>Polyporaceae</taxon>
        <taxon>Dichomitus</taxon>
    </lineage>
</organism>
<dbReference type="GO" id="GO:0008270">
    <property type="term" value="F:zinc ion binding"/>
    <property type="evidence" value="ECO:0007669"/>
    <property type="project" value="InterPro"/>
</dbReference>
<feature type="region of interest" description="Disordered" evidence="6">
    <location>
        <begin position="513"/>
        <end position="537"/>
    </location>
</feature>
<feature type="compositionally biased region" description="Low complexity" evidence="6">
    <location>
        <begin position="520"/>
        <end position="536"/>
    </location>
</feature>
<dbReference type="CDD" id="cd12148">
    <property type="entry name" value="fungal_TF_MHR"/>
    <property type="match status" value="1"/>
</dbReference>
<dbReference type="Pfam" id="PF04082">
    <property type="entry name" value="Fungal_trans"/>
    <property type="match status" value="1"/>
</dbReference>
<comment type="subcellular location">
    <subcellularLocation>
        <location evidence="1">Nucleus</location>
    </subcellularLocation>
</comment>
<dbReference type="InterPro" id="IPR050815">
    <property type="entry name" value="TF_fung"/>
</dbReference>
<accession>A0A4Q9MZW8</accession>
<gene>
    <name evidence="8" type="ORF">BD311DRAFT_652437</name>
</gene>
<dbReference type="GO" id="GO:0003677">
    <property type="term" value="F:DNA binding"/>
    <property type="evidence" value="ECO:0007669"/>
    <property type="project" value="InterPro"/>
</dbReference>
<keyword evidence="3" id="KW-0805">Transcription regulation</keyword>
<keyword evidence="5" id="KW-0539">Nucleus</keyword>
<dbReference type="GO" id="GO:0000981">
    <property type="term" value="F:DNA-binding transcription factor activity, RNA polymerase II-specific"/>
    <property type="evidence" value="ECO:0007669"/>
    <property type="project" value="InterPro"/>
</dbReference>
<evidence type="ECO:0000256" key="1">
    <source>
        <dbReference type="ARBA" id="ARBA00004123"/>
    </source>
</evidence>
<reference evidence="8" key="1">
    <citation type="submission" date="2019-01" db="EMBL/GenBank/DDBJ databases">
        <title>Draft genome sequences of three monokaryotic isolates of the white-rot basidiomycete fungus Dichomitus squalens.</title>
        <authorList>
            <consortium name="DOE Joint Genome Institute"/>
            <person name="Lopez S.C."/>
            <person name="Andreopoulos B."/>
            <person name="Pangilinan J."/>
            <person name="Lipzen A."/>
            <person name="Riley R."/>
            <person name="Ahrendt S."/>
            <person name="Ng V."/>
            <person name="Barry K."/>
            <person name="Daum C."/>
            <person name="Grigoriev I.V."/>
            <person name="Hilden K.S."/>
            <person name="Makela M.R."/>
            <person name="de Vries R.P."/>
        </authorList>
    </citation>
    <scope>NUCLEOTIDE SEQUENCE [LARGE SCALE GENOMIC DNA]</scope>
    <source>
        <strain evidence="8">OM18370.1</strain>
    </source>
</reference>
<feature type="domain" description="Xylanolytic transcriptional activator regulatory" evidence="7">
    <location>
        <begin position="226"/>
        <end position="328"/>
    </location>
</feature>
<dbReference type="GO" id="GO:0005634">
    <property type="term" value="C:nucleus"/>
    <property type="evidence" value="ECO:0007669"/>
    <property type="project" value="UniProtKB-SubCell"/>
</dbReference>
<dbReference type="Proteomes" id="UP000292957">
    <property type="component" value="Unassembled WGS sequence"/>
</dbReference>
<feature type="region of interest" description="Disordered" evidence="6">
    <location>
        <begin position="1"/>
        <end position="27"/>
    </location>
</feature>
<evidence type="ECO:0000256" key="2">
    <source>
        <dbReference type="ARBA" id="ARBA00022723"/>
    </source>
</evidence>
<dbReference type="InterPro" id="IPR007219">
    <property type="entry name" value="XnlR_reg_dom"/>
</dbReference>
<dbReference type="AlphaFoldDB" id="A0A4Q9MZW8"/>
<keyword evidence="2" id="KW-0479">Metal-binding</keyword>
<evidence type="ECO:0000256" key="6">
    <source>
        <dbReference type="SAM" id="MobiDB-lite"/>
    </source>
</evidence>
<evidence type="ECO:0000313" key="8">
    <source>
        <dbReference type="EMBL" id="TBU33375.1"/>
    </source>
</evidence>
<feature type="region of interest" description="Disordered" evidence="6">
    <location>
        <begin position="249"/>
        <end position="279"/>
    </location>
</feature>
<evidence type="ECO:0000256" key="5">
    <source>
        <dbReference type="ARBA" id="ARBA00023242"/>
    </source>
</evidence>
<dbReference type="EMBL" id="ML143391">
    <property type="protein sequence ID" value="TBU33375.1"/>
    <property type="molecule type" value="Genomic_DNA"/>
</dbReference>
<dbReference type="GO" id="GO:0006351">
    <property type="term" value="P:DNA-templated transcription"/>
    <property type="evidence" value="ECO:0007669"/>
    <property type="project" value="InterPro"/>
</dbReference>